<proteinExistence type="inferred from homology"/>
<dbReference type="GO" id="GO:0010038">
    <property type="term" value="P:response to metal ion"/>
    <property type="evidence" value="ECO:0007669"/>
    <property type="project" value="InterPro"/>
</dbReference>
<name>A0AAP6MN39_9GAMM</name>
<evidence type="ECO:0000256" key="1">
    <source>
        <dbReference type="ARBA" id="ARBA00010169"/>
    </source>
</evidence>
<dbReference type="Proteomes" id="UP001302316">
    <property type="component" value="Unassembled WGS sequence"/>
</dbReference>
<comment type="caution">
    <text evidence="2">The sequence shown here is derived from an EMBL/GenBank/DDBJ whole genome shotgun (WGS) entry which is preliminary data.</text>
</comment>
<dbReference type="SUPFAM" id="SSF54913">
    <property type="entry name" value="GlnB-like"/>
    <property type="match status" value="1"/>
</dbReference>
<dbReference type="Pfam" id="PF03091">
    <property type="entry name" value="CutA1"/>
    <property type="match status" value="1"/>
</dbReference>
<sequence length="106" mass="11764">MSEHCVIFCTCPDEDSGRRIAGALVAEKLAACANLIPGLTSIYEWKGKVETDPECLLVIKTAKDRREALIQRIPELHPYEVPEVIALPIEAGLNSYLDWLSAETRP</sequence>
<dbReference type="PANTHER" id="PTHR23419:SF8">
    <property type="entry name" value="FI09726P"/>
    <property type="match status" value="1"/>
</dbReference>
<dbReference type="GO" id="GO:0005507">
    <property type="term" value="F:copper ion binding"/>
    <property type="evidence" value="ECO:0007669"/>
    <property type="project" value="TreeGrafter"/>
</dbReference>
<reference evidence="2 3" key="1">
    <citation type="submission" date="2023-12" db="EMBL/GenBank/DDBJ databases">
        <title>Whole-genome sequencing of halo(alkali)philic microorganisms from hypersaline lakes.</title>
        <authorList>
            <person name="Sorokin D.Y."/>
            <person name="Merkel A.Y."/>
            <person name="Messina E."/>
            <person name="Yakimov M."/>
        </authorList>
    </citation>
    <scope>NUCLEOTIDE SEQUENCE [LARGE SCALE GENOMIC DNA]</scope>
    <source>
        <strain evidence="2 3">AB-CW1</strain>
    </source>
</reference>
<evidence type="ECO:0000313" key="3">
    <source>
        <dbReference type="Proteomes" id="UP001302316"/>
    </source>
</evidence>
<dbReference type="Gene3D" id="3.30.70.120">
    <property type="match status" value="1"/>
</dbReference>
<dbReference type="InterPro" id="IPR011322">
    <property type="entry name" value="N-reg_PII-like_a/b"/>
</dbReference>
<comment type="similarity">
    <text evidence="1">Belongs to the CutA family.</text>
</comment>
<keyword evidence="3" id="KW-1185">Reference proteome</keyword>
<accession>A0AAP6MN39</accession>
<dbReference type="InterPro" id="IPR004323">
    <property type="entry name" value="Ion_tolerance_CutA"/>
</dbReference>
<dbReference type="PANTHER" id="PTHR23419">
    <property type="entry name" value="DIVALENT CATION TOLERANCE CUTA-RELATED"/>
    <property type="match status" value="1"/>
</dbReference>
<dbReference type="EMBL" id="JAYGII010000019">
    <property type="protein sequence ID" value="MEA5446051.1"/>
    <property type="molecule type" value="Genomic_DNA"/>
</dbReference>
<protein>
    <submittedName>
        <fullName evidence="2">Divalent-cation tolerance protein CutA</fullName>
    </submittedName>
</protein>
<dbReference type="AlphaFoldDB" id="A0AAP6MN39"/>
<dbReference type="InterPro" id="IPR015867">
    <property type="entry name" value="N-reg_PII/ATP_PRibTrfase_C"/>
</dbReference>
<evidence type="ECO:0000313" key="2">
    <source>
        <dbReference type="EMBL" id="MEA5446051.1"/>
    </source>
</evidence>
<gene>
    <name evidence="2" type="primary">cutA</name>
    <name evidence="2" type="ORF">VCB98_09490</name>
</gene>
<dbReference type="RefSeq" id="WP_346052010.1">
    <property type="nucleotide sequence ID" value="NZ_JAYGII010000019.1"/>
</dbReference>
<organism evidence="2 3">
    <name type="scientific">Natronospira elongata</name>
    <dbReference type="NCBI Taxonomy" id="3110268"/>
    <lineage>
        <taxon>Bacteria</taxon>
        <taxon>Pseudomonadati</taxon>
        <taxon>Pseudomonadota</taxon>
        <taxon>Gammaproteobacteria</taxon>
        <taxon>Natronospirales</taxon>
        <taxon>Natronospiraceae</taxon>
        <taxon>Natronospira</taxon>
    </lineage>
</organism>